<gene>
    <name evidence="1" type="ORF">ACFQJ9_17110</name>
</gene>
<evidence type="ECO:0000313" key="2">
    <source>
        <dbReference type="Proteomes" id="UP001596447"/>
    </source>
</evidence>
<dbReference type="EMBL" id="JBHTAR010000011">
    <property type="protein sequence ID" value="MFC7201106.1"/>
    <property type="molecule type" value="Genomic_DNA"/>
</dbReference>
<protein>
    <submittedName>
        <fullName evidence="1">Uncharacterized protein</fullName>
    </submittedName>
</protein>
<organism evidence="1 2">
    <name type="scientific">Halospeciosus flavus</name>
    <dbReference type="NCBI Taxonomy" id="3032283"/>
    <lineage>
        <taxon>Archaea</taxon>
        <taxon>Methanobacteriati</taxon>
        <taxon>Methanobacteriota</taxon>
        <taxon>Stenosarchaea group</taxon>
        <taxon>Halobacteria</taxon>
        <taxon>Halobacteriales</taxon>
        <taxon>Halobacteriaceae</taxon>
        <taxon>Halospeciosus</taxon>
    </lineage>
</organism>
<accession>A0ABD5Z7H2</accession>
<comment type="caution">
    <text evidence="1">The sequence shown here is derived from an EMBL/GenBank/DDBJ whole genome shotgun (WGS) entry which is preliminary data.</text>
</comment>
<keyword evidence="2" id="KW-1185">Reference proteome</keyword>
<dbReference type="Proteomes" id="UP001596447">
    <property type="component" value="Unassembled WGS sequence"/>
</dbReference>
<dbReference type="RefSeq" id="WP_279527865.1">
    <property type="nucleotide sequence ID" value="NZ_CP122312.1"/>
</dbReference>
<sequence length="91" mass="9199">MHAPRHTLLASLTVGAGSLAALLAVVGTVVLPTAPATLAANGIVETIQQVDQILEAVLDLVRTFSRLFGEGGMEGGEGGMGGEAGFLAWRA</sequence>
<evidence type="ECO:0000313" key="1">
    <source>
        <dbReference type="EMBL" id="MFC7201106.1"/>
    </source>
</evidence>
<name>A0ABD5Z7H2_9EURY</name>
<dbReference type="AlphaFoldDB" id="A0ABD5Z7H2"/>
<proteinExistence type="predicted"/>
<reference evidence="1 2" key="1">
    <citation type="journal article" date="2019" name="Int. J. Syst. Evol. Microbiol.">
        <title>The Global Catalogue of Microorganisms (GCM) 10K type strain sequencing project: providing services to taxonomists for standard genome sequencing and annotation.</title>
        <authorList>
            <consortium name="The Broad Institute Genomics Platform"/>
            <consortium name="The Broad Institute Genome Sequencing Center for Infectious Disease"/>
            <person name="Wu L."/>
            <person name="Ma J."/>
        </authorList>
    </citation>
    <scope>NUCLEOTIDE SEQUENCE [LARGE SCALE GENOMIC DNA]</scope>
    <source>
        <strain evidence="1 2">XZGYJ-43</strain>
    </source>
</reference>